<feature type="transmembrane region" description="Helical" evidence="8">
    <location>
        <begin position="338"/>
        <end position="358"/>
    </location>
</feature>
<evidence type="ECO:0000256" key="2">
    <source>
        <dbReference type="ARBA" id="ARBA00008537"/>
    </source>
</evidence>
<dbReference type="EMBL" id="JACCAE010000001">
    <property type="protein sequence ID" value="NYF98161.1"/>
    <property type="molecule type" value="Genomic_DNA"/>
</dbReference>
<keyword evidence="11" id="KW-1185">Reference proteome</keyword>
<feature type="transmembrane region" description="Helical" evidence="8">
    <location>
        <begin position="274"/>
        <end position="298"/>
    </location>
</feature>
<keyword evidence="7 8" id="KW-0472">Membrane</keyword>
<feature type="transmembrane region" description="Helical" evidence="8">
    <location>
        <begin position="471"/>
        <end position="488"/>
    </location>
</feature>
<feature type="transmembrane region" description="Helical" evidence="8">
    <location>
        <begin position="202"/>
        <end position="219"/>
    </location>
</feature>
<gene>
    <name evidence="10" type="ORF">BJY20_001553</name>
</gene>
<evidence type="ECO:0000313" key="11">
    <source>
        <dbReference type="Proteomes" id="UP000554054"/>
    </source>
</evidence>
<dbReference type="PANTHER" id="PTHR42718">
    <property type="entry name" value="MAJOR FACILITATOR SUPERFAMILY MULTIDRUG TRANSPORTER MFSC"/>
    <property type="match status" value="1"/>
</dbReference>
<keyword evidence="5 8" id="KW-0812">Transmembrane</keyword>
<evidence type="ECO:0000256" key="4">
    <source>
        <dbReference type="ARBA" id="ARBA00022475"/>
    </source>
</evidence>
<feature type="transmembrane region" description="Helical" evidence="8">
    <location>
        <begin position="170"/>
        <end position="190"/>
    </location>
</feature>
<dbReference type="Gene3D" id="1.20.1250.20">
    <property type="entry name" value="MFS general substrate transporter like domains"/>
    <property type="match status" value="1"/>
</dbReference>
<dbReference type="InterPro" id="IPR004638">
    <property type="entry name" value="EmrB-like"/>
</dbReference>
<dbReference type="Proteomes" id="UP000554054">
    <property type="component" value="Unassembled WGS sequence"/>
</dbReference>
<comment type="similarity">
    <text evidence="2">Belongs to the major facilitator superfamily. EmrB family.</text>
</comment>
<dbReference type="AlphaFoldDB" id="A0A852VXA2"/>
<dbReference type="Pfam" id="PF07690">
    <property type="entry name" value="MFS_1"/>
    <property type="match status" value="1"/>
</dbReference>
<dbReference type="RefSeq" id="WP_185991004.1">
    <property type="nucleotide sequence ID" value="NZ_JACCAE010000001.1"/>
</dbReference>
<dbReference type="PROSITE" id="PS50850">
    <property type="entry name" value="MFS"/>
    <property type="match status" value="1"/>
</dbReference>
<evidence type="ECO:0000256" key="3">
    <source>
        <dbReference type="ARBA" id="ARBA00022448"/>
    </source>
</evidence>
<feature type="transmembrane region" description="Helical" evidence="8">
    <location>
        <begin position="16"/>
        <end position="40"/>
    </location>
</feature>
<evidence type="ECO:0000256" key="5">
    <source>
        <dbReference type="ARBA" id="ARBA00022692"/>
    </source>
</evidence>
<evidence type="ECO:0000256" key="6">
    <source>
        <dbReference type="ARBA" id="ARBA00022989"/>
    </source>
</evidence>
<feature type="domain" description="Major facilitator superfamily (MFS) profile" evidence="9">
    <location>
        <begin position="16"/>
        <end position="493"/>
    </location>
</feature>
<accession>A0A852VXA2</accession>
<feature type="transmembrane region" description="Helical" evidence="8">
    <location>
        <begin position="411"/>
        <end position="430"/>
    </location>
</feature>
<dbReference type="CDD" id="cd17321">
    <property type="entry name" value="MFS_MMR_MDR_like"/>
    <property type="match status" value="1"/>
</dbReference>
<feature type="transmembrane region" description="Helical" evidence="8">
    <location>
        <begin position="304"/>
        <end position="326"/>
    </location>
</feature>
<feature type="transmembrane region" description="Helical" evidence="8">
    <location>
        <begin position="52"/>
        <end position="70"/>
    </location>
</feature>
<keyword evidence="3" id="KW-0813">Transport</keyword>
<dbReference type="FunFam" id="1.20.1720.10:FF:000021">
    <property type="entry name" value="Drug resistance transporter, EmrB/QacA subfamily"/>
    <property type="match status" value="1"/>
</dbReference>
<feature type="transmembrane region" description="Helical" evidence="8">
    <location>
        <begin position="140"/>
        <end position="158"/>
    </location>
</feature>
<feature type="transmembrane region" description="Helical" evidence="8">
    <location>
        <begin position="364"/>
        <end position="385"/>
    </location>
</feature>
<keyword evidence="6 8" id="KW-1133">Transmembrane helix</keyword>
<keyword evidence="4" id="KW-1003">Cell membrane</keyword>
<comment type="subcellular location">
    <subcellularLocation>
        <location evidence="1">Cell membrane</location>
        <topology evidence="1">Multi-pass membrane protein</topology>
    </subcellularLocation>
</comment>
<evidence type="ECO:0000313" key="10">
    <source>
        <dbReference type="EMBL" id="NYF98161.1"/>
    </source>
</evidence>
<dbReference type="SUPFAM" id="SSF103473">
    <property type="entry name" value="MFS general substrate transporter"/>
    <property type="match status" value="1"/>
</dbReference>
<dbReference type="GO" id="GO:0005886">
    <property type="term" value="C:plasma membrane"/>
    <property type="evidence" value="ECO:0007669"/>
    <property type="project" value="UniProtKB-SubCell"/>
</dbReference>
<dbReference type="InterPro" id="IPR011701">
    <property type="entry name" value="MFS"/>
</dbReference>
<evidence type="ECO:0000256" key="1">
    <source>
        <dbReference type="ARBA" id="ARBA00004651"/>
    </source>
</evidence>
<evidence type="ECO:0000256" key="8">
    <source>
        <dbReference type="SAM" id="Phobius"/>
    </source>
</evidence>
<dbReference type="InterPro" id="IPR020846">
    <property type="entry name" value="MFS_dom"/>
</dbReference>
<comment type="caution">
    <text evidence="10">The sequence shown here is derived from an EMBL/GenBank/DDBJ whole genome shotgun (WGS) entry which is preliminary data.</text>
</comment>
<dbReference type="Gene3D" id="1.20.1720.10">
    <property type="entry name" value="Multidrug resistance protein D"/>
    <property type="match status" value="1"/>
</dbReference>
<dbReference type="PANTHER" id="PTHR42718:SF42">
    <property type="entry name" value="EXPORT PROTEIN"/>
    <property type="match status" value="1"/>
</dbReference>
<dbReference type="PRINTS" id="PR01036">
    <property type="entry name" value="TCRTETB"/>
</dbReference>
<proteinExistence type="inferred from homology"/>
<organism evidence="10 11">
    <name type="scientific">Janibacter cremeus</name>
    <dbReference type="NCBI Taxonomy" id="1285192"/>
    <lineage>
        <taxon>Bacteria</taxon>
        <taxon>Bacillati</taxon>
        <taxon>Actinomycetota</taxon>
        <taxon>Actinomycetes</taxon>
        <taxon>Micrococcales</taxon>
        <taxon>Intrasporangiaceae</taxon>
        <taxon>Janibacter</taxon>
    </lineage>
</organism>
<name>A0A852VXA2_9MICO</name>
<reference evidence="10 11" key="1">
    <citation type="submission" date="2020-07" db="EMBL/GenBank/DDBJ databases">
        <title>Sequencing the genomes of 1000 actinobacteria strains.</title>
        <authorList>
            <person name="Klenk H.-P."/>
        </authorList>
    </citation>
    <scope>NUCLEOTIDE SEQUENCE [LARGE SCALE GENOMIC DNA]</scope>
    <source>
        <strain evidence="10 11">DSM 26154</strain>
    </source>
</reference>
<feature type="transmembrane region" description="Helical" evidence="8">
    <location>
        <begin position="82"/>
        <end position="101"/>
    </location>
</feature>
<dbReference type="NCBIfam" id="TIGR00711">
    <property type="entry name" value="efflux_EmrB"/>
    <property type="match status" value="1"/>
</dbReference>
<feature type="transmembrane region" description="Helical" evidence="8">
    <location>
        <begin position="231"/>
        <end position="253"/>
    </location>
</feature>
<dbReference type="InterPro" id="IPR036259">
    <property type="entry name" value="MFS_trans_sf"/>
</dbReference>
<protein>
    <submittedName>
        <fullName evidence="10">EmrB/QacA subfamily drug resistance transporter</fullName>
    </submittedName>
</protein>
<sequence>MTVTQGNDFPDNPWPALWALVIGFFMILVDVSIVSIATPALMESFDAGIEPVLWVTSAYLLAYAVPLLITGRFGDRYGPKRIYLVGLTIFTLASLACGFSPTIHWLVAARVVQGLGASLMTPQTMAVITRTFPPQRRGSAMALWGATAGVAFLVGPLLGGLLLDAFGWEWIFFINVPVGLIGMVMAVRLVPSLRTHAHAMDWVGVVLSAVGLFLVIFGLQEGEGHDWGRIVGPVTVPMLIAAGLLVLVAFIAWQARGPKEPLVPLGLFRDRNFSLANVAITMMSLAVTAMMFPLLVWLQTVRGFSPTGAAFIIAPQGIAAVLLARWVGHLVDRIHPRVLPTIGLGGFAVTLFVLAALMTPHSPLWAVLVTVTFIGITGAFVWGPLATTANRNLPLHQAGAGSGVYNATRQVGAVIGSAAIAAMMSARIAAHMGTGAAQQFAGGAEGMVAKGAAELPPQVAESLSAAFAESMLLPAGVLVVGALSAIGLEQMRHSRPGRRG</sequence>
<feature type="transmembrane region" description="Helical" evidence="8">
    <location>
        <begin position="107"/>
        <end position="128"/>
    </location>
</feature>
<evidence type="ECO:0000259" key="9">
    <source>
        <dbReference type="PROSITE" id="PS50850"/>
    </source>
</evidence>
<evidence type="ECO:0000256" key="7">
    <source>
        <dbReference type="ARBA" id="ARBA00023136"/>
    </source>
</evidence>
<dbReference type="GO" id="GO:0022857">
    <property type="term" value="F:transmembrane transporter activity"/>
    <property type="evidence" value="ECO:0007669"/>
    <property type="project" value="InterPro"/>
</dbReference>